<sequence>MFIGKEVRVTTVNQRGVIRLAALNRAAKVIDQRFAHQVFRKIAPRLRSIIGTDSGQNTQPRFVARRLQIAEPAARMYRLCFDVNVAAIKLKAVLILQPTKRRDAVFNFQRRAKNGFIGHLSLLHRNLHLPVFYASRQRTGKMFRAGQQLPLFPGKIFPRCLKTRFFGRL</sequence>
<organism evidence="2 3">
    <name type="scientific">Salmonella enterica subsp. enterica serovar Bovismorbificans</name>
    <dbReference type="NCBI Taxonomy" id="58097"/>
    <lineage>
        <taxon>Bacteria</taxon>
        <taxon>Pseudomonadati</taxon>
        <taxon>Pseudomonadota</taxon>
        <taxon>Gammaproteobacteria</taxon>
        <taxon>Enterobacterales</taxon>
        <taxon>Enterobacteriaceae</taxon>
        <taxon>Salmonella</taxon>
    </lineage>
</organism>
<dbReference type="Proteomes" id="UP000041314">
    <property type="component" value="Unassembled WGS sequence"/>
</dbReference>
<accession>A0A655EK20</accession>
<reference evidence="3 4" key="1">
    <citation type="submission" date="2015-03" db="EMBL/GenBank/DDBJ databases">
        <authorList>
            <consortium name="Pathogen Informatics"/>
        </authorList>
    </citation>
    <scope>NUCLEOTIDE SEQUENCE [LARGE SCALE GENOMIC DNA]</scope>
    <source>
        <strain evidence="2 3">3476</strain>
        <strain evidence="1 4">A1104</strain>
    </source>
</reference>
<gene>
    <name evidence="1" type="ORF">ERS008198_03652</name>
    <name evidence="2" type="ORF">ERS008202_04738</name>
</gene>
<evidence type="ECO:0000313" key="2">
    <source>
        <dbReference type="EMBL" id="CNV24785.1"/>
    </source>
</evidence>
<name>A0A655EK20_SALET</name>
<dbReference type="AlphaFoldDB" id="A0A655EK20"/>
<evidence type="ECO:0000313" key="4">
    <source>
        <dbReference type="Proteomes" id="UP000041314"/>
    </source>
</evidence>
<protein>
    <submittedName>
        <fullName evidence="2">Uncharacterized protein</fullName>
    </submittedName>
</protein>
<proteinExistence type="predicted"/>
<evidence type="ECO:0000313" key="1">
    <source>
        <dbReference type="EMBL" id="CNU82283.1"/>
    </source>
</evidence>
<dbReference type="EMBL" id="CQPA01000037">
    <property type="protein sequence ID" value="CNU82283.1"/>
    <property type="molecule type" value="Genomic_DNA"/>
</dbReference>
<dbReference type="Proteomes" id="UP000039541">
    <property type="component" value="Unassembled WGS sequence"/>
</dbReference>
<evidence type="ECO:0000313" key="3">
    <source>
        <dbReference type="Proteomes" id="UP000039541"/>
    </source>
</evidence>
<dbReference type="EMBL" id="CQPC01000112">
    <property type="protein sequence ID" value="CNV24785.1"/>
    <property type="molecule type" value="Genomic_DNA"/>
</dbReference>